<dbReference type="KEGG" id="sre:PTSG_02203"/>
<gene>
    <name evidence="1" type="ORF">PTSG_02203</name>
</gene>
<keyword evidence="2" id="KW-1185">Reference proteome</keyword>
<evidence type="ECO:0000313" key="1">
    <source>
        <dbReference type="EMBL" id="EGD81486.1"/>
    </source>
</evidence>
<sequence>MAKQKMPRCGPLSSLLLLDTTAPVVVMLLLLVPLMSLGLSSTLCSASGSEHGDSPPVLQTVVTALEQVTADISLLETRVQEENRHCLWWPIDAAQAIIRIRCLFPKQEAKSRIRLVLLSDNWRLIPWMWDVELGSLRCRYFQRKQRPSLVMANVRNELHDEEQTLISCSLDSIQSVGPIALNITAIFPSYPKSVPEWQSSLSIVIQEDLYSL</sequence>
<organism evidence="1 2">
    <name type="scientific">Salpingoeca rosetta (strain ATCC 50818 / BSB-021)</name>
    <dbReference type="NCBI Taxonomy" id="946362"/>
    <lineage>
        <taxon>Eukaryota</taxon>
        <taxon>Choanoflagellata</taxon>
        <taxon>Craspedida</taxon>
        <taxon>Salpingoecidae</taxon>
        <taxon>Salpingoeca</taxon>
    </lineage>
</organism>
<dbReference type="EMBL" id="GL832959">
    <property type="protein sequence ID" value="EGD81486.1"/>
    <property type="molecule type" value="Genomic_DNA"/>
</dbReference>
<dbReference type="Proteomes" id="UP000007799">
    <property type="component" value="Unassembled WGS sequence"/>
</dbReference>
<dbReference type="AlphaFoldDB" id="F2U1I4"/>
<dbReference type="GeneID" id="16077284"/>
<dbReference type="RefSeq" id="XP_004996690.1">
    <property type="nucleotide sequence ID" value="XM_004996633.1"/>
</dbReference>
<dbReference type="InParanoid" id="F2U1I4"/>
<reference evidence="1" key="1">
    <citation type="submission" date="2009-08" db="EMBL/GenBank/DDBJ databases">
        <title>Annotation of Salpingoeca rosetta.</title>
        <authorList>
            <consortium name="The Broad Institute Genome Sequencing Platform"/>
            <person name="Russ C."/>
            <person name="Cuomo C."/>
            <person name="Burger G."/>
            <person name="Gray M.W."/>
            <person name="Holland P.W.H."/>
            <person name="King N."/>
            <person name="Lang F.B.F."/>
            <person name="Roger A.J."/>
            <person name="Ruiz-Trillo I."/>
            <person name="Young S.K."/>
            <person name="Zeng Q."/>
            <person name="Gargeya S."/>
            <person name="Alvarado L."/>
            <person name="Berlin A."/>
            <person name="Chapman S.B."/>
            <person name="Chen Z."/>
            <person name="Freedman E."/>
            <person name="Gellesch M."/>
            <person name="Goldberg J."/>
            <person name="Griggs A."/>
            <person name="Gujja S."/>
            <person name="Heilman E."/>
            <person name="Heiman D."/>
            <person name="Howarth C."/>
            <person name="Mehta T."/>
            <person name="Neiman D."/>
            <person name="Pearson M."/>
            <person name="Roberts A."/>
            <person name="Saif S."/>
            <person name="Shea T."/>
            <person name="Shenoy N."/>
            <person name="Sisk P."/>
            <person name="Stolte C."/>
            <person name="Sykes S."/>
            <person name="White J."/>
            <person name="Yandava C."/>
            <person name="Haas B."/>
            <person name="Nusbaum C."/>
            <person name="Birren B."/>
        </authorList>
    </citation>
    <scope>NUCLEOTIDE SEQUENCE</scope>
    <source>
        <strain evidence="1">ATCC 50818</strain>
    </source>
</reference>
<accession>F2U1I4</accession>
<evidence type="ECO:0000313" key="2">
    <source>
        <dbReference type="Proteomes" id="UP000007799"/>
    </source>
</evidence>
<proteinExistence type="predicted"/>
<protein>
    <submittedName>
        <fullName evidence="1">Uncharacterized protein</fullName>
    </submittedName>
</protein>
<name>F2U1I4_SALR5</name>